<dbReference type="RefSeq" id="WP_078306586.1">
    <property type="nucleotide sequence ID" value="NZ_MUYT01000004.1"/>
</dbReference>
<dbReference type="EMBL" id="MUYT01000004">
    <property type="protein sequence ID" value="OOS21629.1"/>
    <property type="molecule type" value="Genomic_DNA"/>
</dbReference>
<dbReference type="InterPro" id="IPR010413">
    <property type="entry name" value="HutX-like"/>
</dbReference>
<dbReference type="STRING" id="90241.B0682_02875"/>
<dbReference type="CDD" id="cd16831">
    <property type="entry name" value="HemS-like_C"/>
    <property type="match status" value="1"/>
</dbReference>
<evidence type="ECO:0000259" key="1">
    <source>
        <dbReference type="Pfam" id="PF05171"/>
    </source>
</evidence>
<dbReference type="SUPFAM" id="SSF144064">
    <property type="entry name" value="Heme iron utilization protein-like"/>
    <property type="match status" value="1"/>
</dbReference>
<gene>
    <name evidence="2" type="ORF">B0682_02875</name>
</gene>
<protein>
    <recommendedName>
        <fullName evidence="1">Haemin-degrading HemS/ChuX domain-containing protein</fullName>
    </recommendedName>
</protein>
<dbReference type="AlphaFoldDB" id="A0A1T0CH70"/>
<reference evidence="2 3" key="1">
    <citation type="submission" date="2017-02" db="EMBL/GenBank/DDBJ databases">
        <title>Draft genome sequence of Moraxella lincolnii CCUG 9405T type strain.</title>
        <authorList>
            <person name="Salva-Serra F."/>
            <person name="Engstrom-Jakobsson H."/>
            <person name="Thorell K."/>
            <person name="Jaen-Luchoro D."/>
            <person name="Gonzales-Siles L."/>
            <person name="Karlsson R."/>
            <person name="Yazdan S."/>
            <person name="Boulund F."/>
            <person name="Johnning A."/>
            <person name="Engstrand L."/>
            <person name="Kristiansson E."/>
            <person name="Moore E."/>
        </authorList>
    </citation>
    <scope>NUCLEOTIDE SEQUENCE [LARGE SCALE GENOMIC DNA]</scope>
    <source>
        <strain evidence="2 3">CCUG 9405</strain>
    </source>
</reference>
<dbReference type="GO" id="GO:0006826">
    <property type="term" value="P:iron ion transport"/>
    <property type="evidence" value="ECO:0007669"/>
    <property type="project" value="InterPro"/>
</dbReference>
<dbReference type="Proteomes" id="UP000191094">
    <property type="component" value="Unassembled WGS sequence"/>
</dbReference>
<dbReference type="Pfam" id="PF05171">
    <property type="entry name" value="HemS"/>
    <property type="match status" value="1"/>
</dbReference>
<dbReference type="Gene3D" id="3.40.1570.10">
    <property type="entry name" value="HemS/ChuS/ChuX like domains"/>
    <property type="match status" value="2"/>
</dbReference>
<comment type="caution">
    <text evidence="2">The sequence shown here is derived from an EMBL/GenBank/DDBJ whole genome shotgun (WGS) entry which is preliminary data.</text>
</comment>
<dbReference type="InterPro" id="IPR007845">
    <property type="entry name" value="HemS/ChuX_dom"/>
</dbReference>
<name>A0A1T0CH70_9GAMM</name>
<dbReference type="OrthoDB" id="316630at2"/>
<evidence type="ECO:0000313" key="2">
    <source>
        <dbReference type="EMBL" id="OOS21629.1"/>
    </source>
</evidence>
<proteinExistence type="predicted"/>
<sequence length="399" mass="45593">MCNNQDCIDIRHKDARLWQRYQREKAKTPMLFPTEGAKLLGVSELALLLASPHSQYLGTQCQDILTKLEQFHELLSIVRNEHAVHEKIGRYQNLKISTNMALMVNVGGLDLRYFINQWQHMLAISIHGNDNSNHNKPSYSLQFFDEQGNAINKIFLQSTSDDQVQKWQALIDGYAKQANTYVDIVNNDTDEINDDTPQEICLKKSQQHDGDWQLQALDKKTIADFQQQWLNMNNIHQFHFIIQKLGIDRASSYHHAPEKHAVALQVDAIEPLFQLVKEHDCPLMTFVGNTGVVQIQTGNIHHIKRTGDWINILDKDSTQFTLHLHDVAITQLWVVKRPTSDGIITCVEAFDKSGKTIVSFFGQRLEGEPELASWRQVTDKLIQDFAKPIAQTAQSAHPA</sequence>
<organism evidence="2 3">
    <name type="scientific">Lwoffella lincolnii</name>
    <dbReference type="NCBI Taxonomy" id="90241"/>
    <lineage>
        <taxon>Bacteria</taxon>
        <taxon>Pseudomonadati</taxon>
        <taxon>Pseudomonadota</taxon>
        <taxon>Gammaproteobacteria</taxon>
        <taxon>Moraxellales</taxon>
        <taxon>Moraxellaceae</taxon>
        <taxon>Lwoffella</taxon>
    </lineage>
</organism>
<dbReference type="InterPro" id="IPR053733">
    <property type="entry name" value="Heme_Transport_Util_sf"/>
</dbReference>
<feature type="domain" description="Haemin-degrading HemS/ChuX" evidence="1">
    <location>
        <begin position="246"/>
        <end position="381"/>
    </location>
</feature>
<evidence type="ECO:0000313" key="3">
    <source>
        <dbReference type="Proteomes" id="UP000191094"/>
    </source>
</evidence>
<dbReference type="Pfam" id="PF06228">
    <property type="entry name" value="ChuX_HutX"/>
    <property type="match status" value="1"/>
</dbReference>
<keyword evidence="3" id="KW-1185">Reference proteome</keyword>
<dbReference type="CDD" id="cd16830">
    <property type="entry name" value="HemS-like_N"/>
    <property type="match status" value="1"/>
</dbReference>
<accession>A0A1T0CH70</accession>